<evidence type="ECO:0000256" key="1">
    <source>
        <dbReference type="ARBA" id="ARBA00023125"/>
    </source>
</evidence>
<dbReference type="GO" id="GO:0003700">
    <property type="term" value="F:DNA-binding transcription factor activity"/>
    <property type="evidence" value="ECO:0007669"/>
    <property type="project" value="TreeGrafter"/>
</dbReference>
<dbReference type="InterPro" id="IPR001387">
    <property type="entry name" value="Cro/C1-type_HTH"/>
</dbReference>
<evidence type="ECO:0000313" key="3">
    <source>
        <dbReference type="EMBL" id="TCD15996.1"/>
    </source>
</evidence>
<accession>A0A4R0PDY3</accession>
<dbReference type="AlphaFoldDB" id="A0A4R0PDY3"/>
<comment type="caution">
    <text evidence="3">The sequence shown here is derived from an EMBL/GenBank/DDBJ whole genome shotgun (WGS) entry which is preliminary data.</text>
</comment>
<dbReference type="SMART" id="SM00530">
    <property type="entry name" value="HTH_XRE"/>
    <property type="match status" value="1"/>
</dbReference>
<protein>
    <submittedName>
        <fullName evidence="3">XRE family transcriptional regulator</fullName>
    </submittedName>
</protein>
<dbReference type="Pfam" id="PF13560">
    <property type="entry name" value="HTH_31"/>
    <property type="match status" value="1"/>
</dbReference>
<evidence type="ECO:0000313" key="4">
    <source>
        <dbReference type="Proteomes" id="UP000291301"/>
    </source>
</evidence>
<name>A0A4R0PDY3_9HYPH</name>
<dbReference type="Gene3D" id="1.10.260.40">
    <property type="entry name" value="lambda repressor-like DNA-binding domains"/>
    <property type="match status" value="1"/>
</dbReference>
<sequence>MTPFGKRLRQIRAERGISQKEMAKAVGVSAAYLSALEHGHRGLPSWALLQRIIAYLNVIWDDADELQRLALRSSPRVVIDTSGLDPRATELANLLAVSIGDLGRDDLDHLIRRLQALSDQTARSVRGPSSAEK</sequence>
<reference evidence="3 4" key="1">
    <citation type="journal article" date="2015" name="Antonie Van Leeuwenhoek">
        <title>Oricola cellulosilytica gen. nov., sp. nov., a cellulose-degrading bacterium of the family Phyllobacteriaceae isolated from surface seashore water, and emended descriptions of Mesorhizobium loti and Phyllobacterium myrsinacearum.</title>
        <authorList>
            <person name="Hameed A."/>
            <person name="Shahina M."/>
            <person name="Lai W.A."/>
            <person name="Lin S.Y."/>
            <person name="Young L.S."/>
            <person name="Liu Y.C."/>
            <person name="Hsu Y.H."/>
            <person name="Young C.C."/>
        </authorList>
    </citation>
    <scope>NUCLEOTIDE SEQUENCE [LARGE SCALE GENOMIC DNA]</scope>
    <source>
        <strain evidence="3 4">KCTC 52183</strain>
    </source>
</reference>
<feature type="domain" description="HTH cro/C1-type" evidence="2">
    <location>
        <begin position="8"/>
        <end position="66"/>
    </location>
</feature>
<dbReference type="GO" id="GO:0003677">
    <property type="term" value="F:DNA binding"/>
    <property type="evidence" value="ECO:0007669"/>
    <property type="project" value="UniProtKB-KW"/>
</dbReference>
<dbReference type="GO" id="GO:0005829">
    <property type="term" value="C:cytosol"/>
    <property type="evidence" value="ECO:0007669"/>
    <property type="project" value="TreeGrafter"/>
</dbReference>
<dbReference type="PROSITE" id="PS50943">
    <property type="entry name" value="HTH_CROC1"/>
    <property type="match status" value="1"/>
</dbReference>
<dbReference type="OrthoDB" id="9809730at2"/>
<keyword evidence="4" id="KW-1185">Reference proteome</keyword>
<dbReference type="PANTHER" id="PTHR46797:SF1">
    <property type="entry name" value="METHYLPHOSPHONATE SYNTHASE"/>
    <property type="match status" value="1"/>
</dbReference>
<dbReference type="InterPro" id="IPR050807">
    <property type="entry name" value="TransReg_Diox_bact_type"/>
</dbReference>
<gene>
    <name evidence="3" type="ORF">E0D97_00705</name>
</gene>
<dbReference type="CDD" id="cd00093">
    <property type="entry name" value="HTH_XRE"/>
    <property type="match status" value="1"/>
</dbReference>
<dbReference type="SUPFAM" id="SSF47413">
    <property type="entry name" value="lambda repressor-like DNA-binding domains"/>
    <property type="match status" value="1"/>
</dbReference>
<dbReference type="PANTHER" id="PTHR46797">
    <property type="entry name" value="HTH-TYPE TRANSCRIPTIONAL REGULATOR"/>
    <property type="match status" value="1"/>
</dbReference>
<evidence type="ECO:0000259" key="2">
    <source>
        <dbReference type="PROSITE" id="PS50943"/>
    </source>
</evidence>
<organism evidence="3 4">
    <name type="scientific">Oricola cellulosilytica</name>
    <dbReference type="NCBI Taxonomy" id="1429082"/>
    <lineage>
        <taxon>Bacteria</taxon>
        <taxon>Pseudomonadati</taxon>
        <taxon>Pseudomonadota</taxon>
        <taxon>Alphaproteobacteria</taxon>
        <taxon>Hyphomicrobiales</taxon>
        <taxon>Ahrensiaceae</taxon>
        <taxon>Oricola</taxon>
    </lineage>
</organism>
<proteinExistence type="predicted"/>
<dbReference type="Proteomes" id="UP000291301">
    <property type="component" value="Unassembled WGS sequence"/>
</dbReference>
<dbReference type="RefSeq" id="WP_131564460.1">
    <property type="nucleotide sequence ID" value="NZ_JAINFK010000001.1"/>
</dbReference>
<keyword evidence="1" id="KW-0238">DNA-binding</keyword>
<dbReference type="EMBL" id="SJST01000001">
    <property type="protein sequence ID" value="TCD15996.1"/>
    <property type="molecule type" value="Genomic_DNA"/>
</dbReference>
<dbReference type="InterPro" id="IPR010982">
    <property type="entry name" value="Lambda_DNA-bd_dom_sf"/>
</dbReference>